<dbReference type="GeneID" id="13292567"/>
<dbReference type="EMBL" id="FP929065">
    <property type="protein sequence ID" value="CBX90885.1"/>
    <property type="molecule type" value="Genomic_DNA"/>
</dbReference>
<sequence length="437" mass="49354">MAEQATATLASLPLEVRHNIFAHAASRPFKAKNLLRYWFEKQDAKQQISELAADHPAGPAPRVIYCADAFDGDSEISDCDEYDEAEGEENSQEAENDEYDEDDDGQPEHDDYDTDDDVDEHDETMEEDEDDQATAVVSVPSTQTQNPAPVPTQVASGNFPGNANSTNGSQSKEQDGLLDDEDDNDDEEDEMASNEDEQDELDETGDNGYEYWNENWGEDSNDEADDRVNDGEDAATDLRSPIIHVPAKWRHVPNFMRLSQCPPSVELFLISQQFSTEAKDWFYNVAVLHIEATASFAHTSFVEEAVSQITKVAFSPIESIRKIEVTFVWDSAWMHTDTTGYVDEIFPALLRQRTSLVIQILQQAPELREVIVHWHDSAQEDADGALRLDVFEYFVFLNANVQFKEYYVAGKPKRNSIVGRQRMEYQNILDQGLGLLC</sequence>
<dbReference type="AlphaFoldDB" id="E4ZHQ2"/>
<evidence type="ECO:0000313" key="3">
    <source>
        <dbReference type="Proteomes" id="UP000002668"/>
    </source>
</evidence>
<reference evidence="3" key="1">
    <citation type="journal article" date="2011" name="Nat. Commun.">
        <title>Effector diversification within compartments of the Leptosphaeria maculans genome affected by Repeat-Induced Point mutations.</title>
        <authorList>
            <person name="Rouxel T."/>
            <person name="Grandaubert J."/>
            <person name="Hane J.K."/>
            <person name="Hoede C."/>
            <person name="van de Wouw A.P."/>
            <person name="Couloux A."/>
            <person name="Dominguez V."/>
            <person name="Anthouard V."/>
            <person name="Bally P."/>
            <person name="Bourras S."/>
            <person name="Cozijnsen A.J."/>
            <person name="Ciuffetti L.M."/>
            <person name="Degrave A."/>
            <person name="Dilmaghani A."/>
            <person name="Duret L."/>
            <person name="Fudal I."/>
            <person name="Goodwin S.B."/>
            <person name="Gout L."/>
            <person name="Glaser N."/>
            <person name="Linglin J."/>
            <person name="Kema G.H.J."/>
            <person name="Lapalu N."/>
            <person name="Lawrence C.B."/>
            <person name="May K."/>
            <person name="Meyer M."/>
            <person name="Ollivier B."/>
            <person name="Poulain J."/>
            <person name="Schoch C.L."/>
            <person name="Simon A."/>
            <person name="Spatafora J.W."/>
            <person name="Stachowiak A."/>
            <person name="Turgeon B.G."/>
            <person name="Tyler B.M."/>
            <person name="Vincent D."/>
            <person name="Weissenbach J."/>
            <person name="Amselem J."/>
            <person name="Quesneville H."/>
            <person name="Oliver R.P."/>
            <person name="Wincker P."/>
            <person name="Balesdent M.-H."/>
            <person name="Howlett B.J."/>
        </authorList>
    </citation>
    <scope>NUCLEOTIDE SEQUENCE [LARGE SCALE GENOMIC DNA]</scope>
    <source>
        <strain evidence="3">JN3 / isolate v23.1.3 / race Av1-4-5-6-7-8</strain>
    </source>
</reference>
<dbReference type="OMA" id="FVWDSAW"/>
<dbReference type="OrthoDB" id="3795483at2759"/>
<feature type="compositionally biased region" description="Acidic residues" evidence="1">
    <location>
        <begin position="176"/>
        <end position="205"/>
    </location>
</feature>
<dbReference type="RefSeq" id="XP_003834250.1">
    <property type="nucleotide sequence ID" value="XM_003834202.1"/>
</dbReference>
<name>E4ZHQ2_LEPMJ</name>
<protein>
    <submittedName>
        <fullName evidence="2">Predicted protein</fullName>
    </submittedName>
</protein>
<evidence type="ECO:0000313" key="2">
    <source>
        <dbReference type="EMBL" id="CBX90885.1"/>
    </source>
</evidence>
<dbReference type="VEuPathDB" id="FungiDB:LEMA_P059190.1"/>
<dbReference type="InParanoid" id="E4ZHQ2"/>
<feature type="compositionally biased region" description="Polar residues" evidence="1">
    <location>
        <begin position="139"/>
        <end position="171"/>
    </location>
</feature>
<dbReference type="HOGENOM" id="CLU_048149_0_0_1"/>
<evidence type="ECO:0000256" key="1">
    <source>
        <dbReference type="SAM" id="MobiDB-lite"/>
    </source>
</evidence>
<dbReference type="STRING" id="985895.E4ZHQ2"/>
<keyword evidence="3" id="KW-1185">Reference proteome</keyword>
<dbReference type="eggNOG" id="ENOG502S720">
    <property type="taxonomic scope" value="Eukaryota"/>
</dbReference>
<gene>
    <name evidence="2" type="ORF">LEMA_P059190.1</name>
</gene>
<proteinExistence type="predicted"/>
<feature type="compositionally biased region" description="Acidic residues" evidence="1">
    <location>
        <begin position="216"/>
        <end position="233"/>
    </location>
</feature>
<dbReference type="Proteomes" id="UP000002668">
    <property type="component" value="Genome"/>
</dbReference>
<feature type="compositionally biased region" description="Acidic residues" evidence="1">
    <location>
        <begin position="74"/>
        <end position="132"/>
    </location>
</feature>
<accession>E4ZHQ2</accession>
<feature type="region of interest" description="Disordered" evidence="1">
    <location>
        <begin position="74"/>
        <end position="233"/>
    </location>
</feature>
<organism evidence="3">
    <name type="scientific">Leptosphaeria maculans (strain JN3 / isolate v23.1.3 / race Av1-4-5-6-7-8)</name>
    <name type="common">Blackleg fungus</name>
    <name type="synonym">Phoma lingam</name>
    <dbReference type="NCBI Taxonomy" id="985895"/>
    <lineage>
        <taxon>Eukaryota</taxon>
        <taxon>Fungi</taxon>
        <taxon>Dikarya</taxon>
        <taxon>Ascomycota</taxon>
        <taxon>Pezizomycotina</taxon>
        <taxon>Dothideomycetes</taxon>
        <taxon>Pleosporomycetidae</taxon>
        <taxon>Pleosporales</taxon>
        <taxon>Pleosporineae</taxon>
        <taxon>Leptosphaeriaceae</taxon>
        <taxon>Plenodomus</taxon>
        <taxon>Plenodomus lingam/Leptosphaeria maculans species complex</taxon>
    </lineage>
</organism>